<dbReference type="EMBL" id="BRXE01000001">
    <property type="protein sequence ID" value="GLB81066.1"/>
    <property type="molecule type" value="Genomic_DNA"/>
</dbReference>
<dbReference type="GO" id="GO:0003824">
    <property type="term" value="F:catalytic activity"/>
    <property type="evidence" value="ECO:0007669"/>
    <property type="project" value="UniProtKB-ARBA"/>
</dbReference>
<dbReference type="RefSeq" id="WP_236977022.1">
    <property type="nucleotide sequence ID" value="NZ_BRXE01000001.1"/>
</dbReference>
<keyword evidence="4" id="KW-1185">Reference proteome</keyword>
<dbReference type="EMBL" id="BRZI01000006">
    <property type="protein sequence ID" value="GLD29531.1"/>
    <property type="molecule type" value="Genomic_DNA"/>
</dbReference>
<dbReference type="SUPFAM" id="SSF53474">
    <property type="entry name" value="alpha/beta-Hydrolases"/>
    <property type="match status" value="1"/>
</dbReference>
<dbReference type="GeneID" id="83627398"/>
<dbReference type="PANTHER" id="PTHR37017">
    <property type="entry name" value="AB HYDROLASE-1 DOMAIN-CONTAINING PROTEIN-RELATED"/>
    <property type="match status" value="1"/>
</dbReference>
<dbReference type="Pfam" id="PF12697">
    <property type="entry name" value="Abhydrolase_6"/>
    <property type="match status" value="1"/>
</dbReference>
<name>A0A9P3Q4H5_9MYCO</name>
<evidence type="ECO:0000259" key="1">
    <source>
        <dbReference type="Pfam" id="PF12697"/>
    </source>
</evidence>
<dbReference type="Gene3D" id="3.40.50.1820">
    <property type="entry name" value="alpha/beta hydrolase"/>
    <property type="match status" value="1"/>
</dbReference>
<organism evidence="3 4">
    <name type="scientific">Mycobacterium kiyosense</name>
    <dbReference type="NCBI Taxonomy" id="2871094"/>
    <lineage>
        <taxon>Bacteria</taxon>
        <taxon>Bacillati</taxon>
        <taxon>Actinomycetota</taxon>
        <taxon>Actinomycetes</taxon>
        <taxon>Mycobacteriales</taxon>
        <taxon>Mycobacteriaceae</taxon>
        <taxon>Mycobacterium</taxon>
    </lineage>
</organism>
<evidence type="ECO:0000313" key="2">
    <source>
        <dbReference type="EMBL" id="GLB81066.1"/>
    </source>
</evidence>
<dbReference type="PANTHER" id="PTHR37017:SF11">
    <property type="entry name" value="ESTERASE_LIPASE_THIOESTERASE DOMAIN-CONTAINING PROTEIN"/>
    <property type="match status" value="1"/>
</dbReference>
<dbReference type="Proteomes" id="UP001165663">
    <property type="component" value="Unassembled WGS sequence"/>
</dbReference>
<dbReference type="AlphaFoldDB" id="A0A9P3Q4H5"/>
<dbReference type="InterPro" id="IPR029058">
    <property type="entry name" value="AB_hydrolase_fold"/>
</dbReference>
<dbReference type="InterPro" id="IPR000073">
    <property type="entry name" value="AB_hydrolase_1"/>
</dbReference>
<accession>A0A9P3Q4H5</accession>
<evidence type="ECO:0000313" key="3">
    <source>
        <dbReference type="EMBL" id="GLD29531.1"/>
    </source>
</evidence>
<dbReference type="Proteomes" id="UP001064782">
    <property type="component" value="Unassembled WGS sequence"/>
</dbReference>
<proteinExistence type="predicted"/>
<reference evidence="3" key="1">
    <citation type="submission" date="2022-08" db="EMBL/GenBank/DDBJ databases">
        <title>Mycobacterium kiyosense sp. nov., scotochromogenic slow-glowing species isolated from respiratory specimens.</title>
        <authorList>
            <person name="Fukano H."/>
            <person name="Kazumi Y."/>
            <person name="Sakagami N."/>
            <person name="Ato M."/>
            <person name="Mitarai S."/>
            <person name="Hoshino Y."/>
        </authorList>
    </citation>
    <scope>NUCLEOTIDE SEQUENCE</scope>
    <source>
        <strain evidence="3">1413</strain>
        <strain evidence="2">SRL2020-028</strain>
    </source>
</reference>
<gene>
    <name evidence="3" type="ORF">Mkiyose1413_14140</name>
    <name evidence="2" type="ORF">SRL2020028_03220</name>
</gene>
<feature type="domain" description="AB hydrolase-1" evidence="1">
    <location>
        <begin position="4"/>
        <end position="229"/>
    </location>
</feature>
<sequence>MTTFVLVHGGLHGAWCWQRIVGPLSERHAVVTVDLPGRRPGSRPELSAYLDAVAAAVDRAGPPVVLVGHSLGGVVVSQFVEQRPDAVTGLILVNALLVEDGEAPLPKMQSIGEDWLFARPGALTFEPDGSAFAVAPELVVEGFYNRCTPADAEWAAGQLCPEPLGLVTTPLRITAEGFGSVPKVYLGGRHDRVLPWWFQQKMSTAADARLVDLGGDHSPFLSVPDKLVEHLLASGVDGPR</sequence>
<protein>
    <recommendedName>
        <fullName evidence="1">AB hydrolase-1 domain-containing protein</fullName>
    </recommendedName>
</protein>
<dbReference type="InterPro" id="IPR052897">
    <property type="entry name" value="Sec-Metab_Biosynth_Hydrolase"/>
</dbReference>
<evidence type="ECO:0000313" key="4">
    <source>
        <dbReference type="Proteomes" id="UP001064782"/>
    </source>
</evidence>
<comment type="caution">
    <text evidence="3">The sequence shown here is derived from an EMBL/GenBank/DDBJ whole genome shotgun (WGS) entry which is preliminary data.</text>
</comment>